<sequence>MRFRKNSIGGKTSMFNIHKNKITASSCPDVYGNCVRTIEEDEEEKWYVEYLDILKDLTNFSLFLELHFLLLALSTIVLFIWFIVPYFYLAEHMTRIGYTDEQASVVLSVIGLANTVGMVGLGWAGDRLNVAKTYAVCLILCGITVGTMMFFANNYIALIISSALFGLFFASCFSLTPSLLAQLVSLDDFTMAYGLVLLCDGIGNLTGPPLAGMLFDLTGSWEQSFYQAAFWIIISGVLVGIIPYTKNRTLCGSGTKRNDKRPNKKKRVVVAH</sequence>
<keyword evidence="2" id="KW-1133">Transmembrane helix</keyword>
<feature type="transmembrane region" description="Helical" evidence="2">
    <location>
        <begin position="104"/>
        <end position="124"/>
    </location>
</feature>
<keyword evidence="2" id="KW-0472">Membrane</keyword>
<feature type="domain" description="Major facilitator superfamily (MFS) profile" evidence="3">
    <location>
        <begin position="60"/>
        <end position="272"/>
    </location>
</feature>
<dbReference type="PROSITE" id="PS50850">
    <property type="entry name" value="MFS"/>
    <property type="match status" value="1"/>
</dbReference>
<feature type="transmembrane region" description="Helical" evidence="2">
    <location>
        <begin position="224"/>
        <end position="244"/>
    </location>
</feature>
<dbReference type="Pfam" id="PF07690">
    <property type="entry name" value="MFS_1"/>
    <property type="match status" value="1"/>
</dbReference>
<reference evidence="4" key="1">
    <citation type="journal article" date="2023" name="Insect Mol. Biol.">
        <title>Genome sequencing provides insights into the evolution of gene families encoding plant cell wall-degrading enzymes in longhorned beetles.</title>
        <authorList>
            <person name="Shin N.R."/>
            <person name="Okamura Y."/>
            <person name="Kirsch R."/>
            <person name="Pauchet Y."/>
        </authorList>
    </citation>
    <scope>NUCLEOTIDE SEQUENCE</scope>
    <source>
        <strain evidence="4">MMC_N1</strain>
    </source>
</reference>
<evidence type="ECO:0000256" key="1">
    <source>
        <dbReference type="ARBA" id="ARBA00004141"/>
    </source>
</evidence>
<dbReference type="EMBL" id="JAPWTJ010001395">
    <property type="protein sequence ID" value="KAJ8972060.1"/>
    <property type="molecule type" value="Genomic_DNA"/>
</dbReference>
<feature type="transmembrane region" description="Helical" evidence="2">
    <location>
        <begin position="133"/>
        <end position="152"/>
    </location>
</feature>
<dbReference type="InterPro" id="IPR050327">
    <property type="entry name" value="Proton-linked_MCT"/>
</dbReference>
<evidence type="ECO:0000259" key="3">
    <source>
        <dbReference type="PROSITE" id="PS50850"/>
    </source>
</evidence>
<organism evidence="4 5">
    <name type="scientific">Molorchus minor</name>
    <dbReference type="NCBI Taxonomy" id="1323400"/>
    <lineage>
        <taxon>Eukaryota</taxon>
        <taxon>Metazoa</taxon>
        <taxon>Ecdysozoa</taxon>
        <taxon>Arthropoda</taxon>
        <taxon>Hexapoda</taxon>
        <taxon>Insecta</taxon>
        <taxon>Pterygota</taxon>
        <taxon>Neoptera</taxon>
        <taxon>Endopterygota</taxon>
        <taxon>Coleoptera</taxon>
        <taxon>Polyphaga</taxon>
        <taxon>Cucujiformia</taxon>
        <taxon>Chrysomeloidea</taxon>
        <taxon>Cerambycidae</taxon>
        <taxon>Lamiinae</taxon>
        <taxon>Monochamini</taxon>
        <taxon>Molorchus</taxon>
    </lineage>
</organism>
<feature type="transmembrane region" description="Helical" evidence="2">
    <location>
        <begin position="158"/>
        <end position="180"/>
    </location>
</feature>
<evidence type="ECO:0000313" key="4">
    <source>
        <dbReference type="EMBL" id="KAJ8972060.1"/>
    </source>
</evidence>
<keyword evidence="5" id="KW-1185">Reference proteome</keyword>
<proteinExistence type="predicted"/>
<gene>
    <name evidence="4" type="ORF">NQ317_010929</name>
</gene>
<protein>
    <recommendedName>
        <fullName evidence="3">Major facilitator superfamily (MFS) profile domain-containing protein</fullName>
    </recommendedName>
</protein>
<dbReference type="PANTHER" id="PTHR11360:SF111">
    <property type="entry name" value="CHASKI, ISOFORM A"/>
    <property type="match status" value="1"/>
</dbReference>
<comment type="caution">
    <text evidence="4">The sequence shown here is derived from an EMBL/GenBank/DDBJ whole genome shotgun (WGS) entry which is preliminary data.</text>
</comment>
<feature type="transmembrane region" description="Helical" evidence="2">
    <location>
        <begin position="62"/>
        <end position="84"/>
    </location>
</feature>
<dbReference type="Proteomes" id="UP001162164">
    <property type="component" value="Unassembled WGS sequence"/>
</dbReference>
<name>A0ABQ9J464_9CUCU</name>
<dbReference type="Gene3D" id="1.20.1250.20">
    <property type="entry name" value="MFS general substrate transporter like domains"/>
    <property type="match status" value="1"/>
</dbReference>
<accession>A0ABQ9J464</accession>
<feature type="transmembrane region" description="Helical" evidence="2">
    <location>
        <begin position="192"/>
        <end position="212"/>
    </location>
</feature>
<evidence type="ECO:0000256" key="2">
    <source>
        <dbReference type="SAM" id="Phobius"/>
    </source>
</evidence>
<dbReference type="InterPro" id="IPR011701">
    <property type="entry name" value="MFS"/>
</dbReference>
<evidence type="ECO:0000313" key="5">
    <source>
        <dbReference type="Proteomes" id="UP001162164"/>
    </source>
</evidence>
<dbReference type="InterPro" id="IPR036259">
    <property type="entry name" value="MFS_trans_sf"/>
</dbReference>
<dbReference type="PANTHER" id="PTHR11360">
    <property type="entry name" value="MONOCARBOXYLATE TRANSPORTER"/>
    <property type="match status" value="1"/>
</dbReference>
<comment type="subcellular location">
    <subcellularLocation>
        <location evidence="1">Membrane</location>
        <topology evidence="1">Multi-pass membrane protein</topology>
    </subcellularLocation>
</comment>
<dbReference type="SUPFAM" id="SSF103473">
    <property type="entry name" value="MFS general substrate transporter"/>
    <property type="match status" value="1"/>
</dbReference>
<keyword evidence="2" id="KW-0812">Transmembrane</keyword>
<dbReference type="InterPro" id="IPR020846">
    <property type="entry name" value="MFS_dom"/>
</dbReference>